<evidence type="ECO:0000259" key="2">
    <source>
        <dbReference type="Pfam" id="PF09350"/>
    </source>
</evidence>
<name>A0A934QMT5_9PSEU</name>
<keyword evidence="4" id="KW-1185">Reference proteome</keyword>
<accession>A0A934QMT5</accession>
<reference evidence="3" key="1">
    <citation type="submission" date="2020-12" db="EMBL/GenBank/DDBJ databases">
        <title>Prauserella sp. ASG 168, a novel actinomycete isolated from cave rock.</title>
        <authorList>
            <person name="Suriyachadkun C."/>
        </authorList>
    </citation>
    <scope>NUCLEOTIDE SEQUENCE</scope>
    <source>
        <strain evidence="3">ASG 168</strain>
    </source>
</reference>
<feature type="region of interest" description="Disordered" evidence="1">
    <location>
        <begin position="136"/>
        <end position="159"/>
    </location>
</feature>
<comment type="caution">
    <text evidence="3">The sequence shown here is derived from an EMBL/GenBank/DDBJ whole genome shotgun (WGS) entry which is preliminary data.</text>
</comment>
<evidence type="ECO:0000313" key="4">
    <source>
        <dbReference type="Proteomes" id="UP000635245"/>
    </source>
</evidence>
<dbReference type="InterPro" id="IPR018961">
    <property type="entry name" value="DnaJ_homolog_subfam-C_membr-28"/>
</dbReference>
<proteinExistence type="predicted"/>
<feature type="region of interest" description="Disordered" evidence="1">
    <location>
        <begin position="22"/>
        <end position="42"/>
    </location>
</feature>
<dbReference type="Proteomes" id="UP000635245">
    <property type="component" value="Unassembled WGS sequence"/>
</dbReference>
<evidence type="ECO:0000256" key="1">
    <source>
        <dbReference type="SAM" id="MobiDB-lite"/>
    </source>
</evidence>
<dbReference type="RefSeq" id="WP_200313489.1">
    <property type="nucleotide sequence ID" value="NZ_JAENJH010000001.1"/>
</dbReference>
<gene>
    <name evidence="3" type="ORF">JHE00_00160</name>
</gene>
<feature type="domain" description="DnaJ homologue subfamily C member 28 conserved" evidence="2">
    <location>
        <begin position="14"/>
        <end position="83"/>
    </location>
</feature>
<evidence type="ECO:0000313" key="3">
    <source>
        <dbReference type="EMBL" id="MBK1782717.1"/>
    </source>
</evidence>
<dbReference type="Pfam" id="PF09350">
    <property type="entry name" value="DJC28_CD"/>
    <property type="match status" value="1"/>
</dbReference>
<sequence>MTERKPPGVDFESWVEKQIREAQERGEFEDLPGAGKPLPGRDRPVEEQWWLRDYLRREGLPADALLPTPLQLRKEVEQLPDTVASLASETAVRDTISALNRRIANWLRSGTGPRVHVVPVDDAAADELVETWRRARAEHSAPAPAERAERRRWWRRSGG</sequence>
<dbReference type="EMBL" id="JAENJH010000001">
    <property type="protein sequence ID" value="MBK1782717.1"/>
    <property type="molecule type" value="Genomic_DNA"/>
</dbReference>
<organism evidence="3 4">
    <name type="scientific">Prauserella cavernicola</name>
    <dbReference type="NCBI Taxonomy" id="2800127"/>
    <lineage>
        <taxon>Bacteria</taxon>
        <taxon>Bacillati</taxon>
        <taxon>Actinomycetota</taxon>
        <taxon>Actinomycetes</taxon>
        <taxon>Pseudonocardiales</taxon>
        <taxon>Pseudonocardiaceae</taxon>
        <taxon>Prauserella</taxon>
    </lineage>
</organism>
<dbReference type="AlphaFoldDB" id="A0A934QMT5"/>
<protein>
    <submittedName>
        <fullName evidence="3">DUF1992 domain-containing protein</fullName>
    </submittedName>
</protein>